<dbReference type="AlphaFoldDB" id="A0A6A1QI15"/>
<sequence>MYYLDITTSIKPVPKARQGSGVILRQEEPEDKRDILKIQEKPEEQWWNEDSKGTRALIPVPYVEKYRPASISGLAVIGGQ</sequence>
<protein>
    <recommendedName>
        <fullName evidence="3">SH3 domain-containing protein</fullName>
    </recommendedName>
</protein>
<evidence type="ECO:0000313" key="1">
    <source>
        <dbReference type="EMBL" id="KAB0406006.1"/>
    </source>
</evidence>
<dbReference type="Gene3D" id="2.30.30.40">
    <property type="entry name" value="SH3 Domains"/>
    <property type="match status" value="1"/>
</dbReference>
<name>A0A6A1QI15_BALPH</name>
<dbReference type="Proteomes" id="UP000437017">
    <property type="component" value="Unassembled WGS sequence"/>
</dbReference>
<organism evidence="1 2">
    <name type="scientific">Balaenoptera physalus</name>
    <name type="common">Fin whale</name>
    <name type="synonym">Balaena physalus</name>
    <dbReference type="NCBI Taxonomy" id="9770"/>
    <lineage>
        <taxon>Eukaryota</taxon>
        <taxon>Metazoa</taxon>
        <taxon>Chordata</taxon>
        <taxon>Craniata</taxon>
        <taxon>Vertebrata</taxon>
        <taxon>Euteleostomi</taxon>
        <taxon>Mammalia</taxon>
        <taxon>Eutheria</taxon>
        <taxon>Laurasiatheria</taxon>
        <taxon>Artiodactyla</taxon>
        <taxon>Whippomorpha</taxon>
        <taxon>Cetacea</taxon>
        <taxon>Mysticeti</taxon>
        <taxon>Balaenopteridae</taxon>
        <taxon>Balaenoptera</taxon>
    </lineage>
</organism>
<evidence type="ECO:0008006" key="3">
    <source>
        <dbReference type="Google" id="ProtNLM"/>
    </source>
</evidence>
<keyword evidence="2" id="KW-1185">Reference proteome</keyword>
<dbReference type="InterPro" id="IPR036028">
    <property type="entry name" value="SH3-like_dom_sf"/>
</dbReference>
<proteinExistence type="predicted"/>
<gene>
    <name evidence="1" type="ORF">E2I00_008698</name>
</gene>
<dbReference type="OrthoDB" id="9204160at2759"/>
<accession>A0A6A1QI15</accession>
<comment type="caution">
    <text evidence="1">The sequence shown here is derived from an EMBL/GenBank/DDBJ whole genome shotgun (WGS) entry which is preliminary data.</text>
</comment>
<dbReference type="SUPFAM" id="SSF50044">
    <property type="entry name" value="SH3-domain"/>
    <property type="match status" value="1"/>
</dbReference>
<reference evidence="1 2" key="1">
    <citation type="journal article" date="2019" name="PLoS ONE">
        <title>Genomic analyses reveal an absence of contemporary introgressive admixture between fin whales and blue whales, despite known hybrids.</title>
        <authorList>
            <person name="Westbury M.V."/>
            <person name="Petersen B."/>
            <person name="Lorenzen E.D."/>
        </authorList>
    </citation>
    <scope>NUCLEOTIDE SEQUENCE [LARGE SCALE GENOMIC DNA]</scope>
    <source>
        <strain evidence="1">FinWhale-01</strain>
    </source>
</reference>
<dbReference type="EMBL" id="SGJD01000249">
    <property type="protein sequence ID" value="KAB0406006.1"/>
    <property type="molecule type" value="Genomic_DNA"/>
</dbReference>
<evidence type="ECO:0000313" key="2">
    <source>
        <dbReference type="Proteomes" id="UP000437017"/>
    </source>
</evidence>